<keyword evidence="5" id="KW-0411">Iron-sulfur</keyword>
<dbReference type="EMBL" id="LJOY01000099">
    <property type="protein sequence ID" value="OBQ18447.1"/>
    <property type="molecule type" value="Genomic_DNA"/>
</dbReference>
<dbReference type="GO" id="GO:0051537">
    <property type="term" value="F:2 iron, 2 sulfur cluster binding"/>
    <property type="evidence" value="ECO:0007669"/>
    <property type="project" value="UniProtKB-KW"/>
</dbReference>
<dbReference type="GO" id="GO:0004497">
    <property type="term" value="F:monooxygenase activity"/>
    <property type="evidence" value="ECO:0007669"/>
    <property type="project" value="UniProtKB-ARBA"/>
</dbReference>
<organism evidence="7 8">
    <name type="scientific">Aphanizomenon flos-aquae LD13</name>
    <dbReference type="NCBI Taxonomy" id="1710894"/>
    <lineage>
        <taxon>Bacteria</taxon>
        <taxon>Bacillati</taxon>
        <taxon>Cyanobacteriota</taxon>
        <taxon>Cyanophyceae</taxon>
        <taxon>Nostocales</taxon>
        <taxon>Aphanizomenonaceae</taxon>
        <taxon>Aphanizomenon</taxon>
    </lineage>
</organism>
<dbReference type="Gene3D" id="2.102.10.10">
    <property type="entry name" value="Rieske [2Fe-2S] iron-sulphur domain"/>
    <property type="match status" value="1"/>
</dbReference>
<reference evidence="7 8" key="1">
    <citation type="submission" date="2015-09" db="EMBL/GenBank/DDBJ databases">
        <title>Whole genome shotgun sequence assembly of Aphanizomenon flos-aquae UKL13.</title>
        <authorList>
            <person name="Driscoll C."/>
        </authorList>
    </citation>
    <scope>NUCLEOTIDE SEQUENCE [LARGE SCALE GENOMIC DNA]</scope>
    <source>
        <strain evidence="7">MDT13</strain>
    </source>
</reference>
<evidence type="ECO:0000256" key="3">
    <source>
        <dbReference type="ARBA" id="ARBA00023002"/>
    </source>
</evidence>
<dbReference type="Pfam" id="PF00355">
    <property type="entry name" value="Rieske"/>
    <property type="match status" value="1"/>
</dbReference>
<dbReference type="GO" id="GO:0046872">
    <property type="term" value="F:metal ion binding"/>
    <property type="evidence" value="ECO:0007669"/>
    <property type="project" value="UniProtKB-KW"/>
</dbReference>
<dbReference type="PANTHER" id="PTHR21266:SF60">
    <property type="entry name" value="3-KETOSTEROID-9-ALPHA-MONOOXYGENASE, OXYGENASE COMPONENT"/>
    <property type="match status" value="1"/>
</dbReference>
<evidence type="ECO:0000259" key="6">
    <source>
        <dbReference type="PROSITE" id="PS51296"/>
    </source>
</evidence>
<evidence type="ECO:0000256" key="4">
    <source>
        <dbReference type="ARBA" id="ARBA00023004"/>
    </source>
</evidence>
<gene>
    <name evidence="7" type="ORF">AN481_18325</name>
</gene>
<dbReference type="GO" id="GO:0016705">
    <property type="term" value="F:oxidoreductase activity, acting on paired donors, with incorporation or reduction of molecular oxygen"/>
    <property type="evidence" value="ECO:0007669"/>
    <property type="project" value="UniProtKB-ARBA"/>
</dbReference>
<proteinExistence type="predicted"/>
<sequence length="367" mass="42853">MNTNIDNLNSVPKPKIFNQSTIFVEGWYWVLPSQSLLVGDIKSVTIFGKDLVVYRGKDRRAVILDAYCPHMGMSLAKGKMEGNELRCVLHHWKFDAEGICVDIPNLDEPVFLKAKTWPTAEQYGMIWVWTGETPQQPLPFVLDWENQEFDISLGSQFNISCHPHVLLLQGIDTQQINLVYKLPLKMVLEKQELNENAIIFNTITNIHGKSFWLNIYRRFFNNSVSYSVCYWYGSTCIVSFANESTHLHIIFTTRILPGGKTEGQTLLMSKKRKGFFGKLTNKLILKLGKKISDRLLKNNDRILQTMQFDFKTPIKADLSIIQFINHLEQQKPLRWESWLLVRSREREKEVVEERQKREKWRDELVND</sequence>
<accession>A0A1B7VIB0</accession>
<dbReference type="PROSITE" id="PS51296">
    <property type="entry name" value="RIESKE"/>
    <property type="match status" value="1"/>
</dbReference>
<dbReference type="InterPro" id="IPR050584">
    <property type="entry name" value="Cholesterol_7-desaturase"/>
</dbReference>
<dbReference type="InterPro" id="IPR017941">
    <property type="entry name" value="Rieske_2Fe-2S"/>
</dbReference>
<dbReference type="InterPro" id="IPR036922">
    <property type="entry name" value="Rieske_2Fe-2S_sf"/>
</dbReference>
<keyword evidence="3" id="KW-0560">Oxidoreductase</keyword>
<keyword evidence="1" id="KW-0001">2Fe-2S</keyword>
<protein>
    <submittedName>
        <fullName evidence="7">(2Fe-2S)-binding protein</fullName>
    </submittedName>
</protein>
<dbReference type="SUPFAM" id="SSF50022">
    <property type="entry name" value="ISP domain"/>
    <property type="match status" value="1"/>
</dbReference>
<dbReference type="Proteomes" id="UP000092382">
    <property type="component" value="Unassembled WGS sequence"/>
</dbReference>
<dbReference type="PATRIC" id="fig|1710894.3.peg.2811"/>
<evidence type="ECO:0000256" key="1">
    <source>
        <dbReference type="ARBA" id="ARBA00022714"/>
    </source>
</evidence>
<evidence type="ECO:0000256" key="2">
    <source>
        <dbReference type="ARBA" id="ARBA00022723"/>
    </source>
</evidence>
<dbReference type="CDD" id="cd03469">
    <property type="entry name" value="Rieske_RO_Alpha_N"/>
    <property type="match status" value="1"/>
</dbReference>
<keyword evidence="4" id="KW-0408">Iron</keyword>
<evidence type="ECO:0000256" key="5">
    <source>
        <dbReference type="ARBA" id="ARBA00023014"/>
    </source>
</evidence>
<name>A0A1B7VIB0_APHFL</name>
<evidence type="ECO:0000313" key="8">
    <source>
        <dbReference type="Proteomes" id="UP000092382"/>
    </source>
</evidence>
<comment type="caution">
    <text evidence="7">The sequence shown here is derived from an EMBL/GenBank/DDBJ whole genome shotgun (WGS) entry which is preliminary data.</text>
</comment>
<evidence type="ECO:0000313" key="7">
    <source>
        <dbReference type="EMBL" id="OBQ18447.1"/>
    </source>
</evidence>
<dbReference type="PANTHER" id="PTHR21266">
    <property type="entry name" value="IRON-SULFUR DOMAIN CONTAINING PROTEIN"/>
    <property type="match status" value="1"/>
</dbReference>
<dbReference type="AlphaFoldDB" id="A0A1B7VIB0"/>
<keyword evidence="2" id="KW-0479">Metal-binding</keyword>
<feature type="domain" description="Rieske" evidence="6">
    <location>
        <begin position="27"/>
        <end position="128"/>
    </location>
</feature>